<dbReference type="Proteomes" id="UP001209540">
    <property type="component" value="Unassembled WGS sequence"/>
</dbReference>
<gene>
    <name evidence="2" type="ORF">BDA99DRAFT_537491</name>
</gene>
<dbReference type="InterPro" id="IPR036873">
    <property type="entry name" value="Rhodanese-like_dom_sf"/>
</dbReference>
<dbReference type="CDD" id="cd02440">
    <property type="entry name" value="AdoMet_MTases"/>
    <property type="match status" value="1"/>
</dbReference>
<keyword evidence="3" id="KW-1185">Reference proteome</keyword>
<proteinExistence type="predicted"/>
<comment type="caution">
    <text evidence="2">The sequence shown here is derived from an EMBL/GenBank/DDBJ whole genome shotgun (WGS) entry which is preliminary data.</text>
</comment>
<feature type="region of interest" description="Disordered" evidence="1">
    <location>
        <begin position="197"/>
        <end position="229"/>
    </location>
</feature>
<dbReference type="Gene3D" id="3.40.250.10">
    <property type="entry name" value="Rhodanese-like domain"/>
    <property type="match status" value="1"/>
</dbReference>
<dbReference type="SUPFAM" id="SSF53335">
    <property type="entry name" value="S-adenosyl-L-methionine-dependent methyltransferases"/>
    <property type="match status" value="1"/>
</dbReference>
<evidence type="ECO:0000313" key="2">
    <source>
        <dbReference type="EMBL" id="KAI9262144.1"/>
    </source>
</evidence>
<organism evidence="2 3">
    <name type="scientific">Phascolomyces articulosus</name>
    <dbReference type="NCBI Taxonomy" id="60185"/>
    <lineage>
        <taxon>Eukaryota</taxon>
        <taxon>Fungi</taxon>
        <taxon>Fungi incertae sedis</taxon>
        <taxon>Mucoromycota</taxon>
        <taxon>Mucoromycotina</taxon>
        <taxon>Mucoromycetes</taxon>
        <taxon>Mucorales</taxon>
        <taxon>Lichtheimiaceae</taxon>
        <taxon>Phascolomyces</taxon>
    </lineage>
</organism>
<dbReference type="AlphaFoldDB" id="A0AAD5PDU2"/>
<protein>
    <recommendedName>
        <fullName evidence="4">S-adenosyl-L-methionine-dependent methyltransferase</fullName>
    </recommendedName>
</protein>
<sequence length="338" mass="38781">MTTQLLSRWKQSKISSHLCLDLRSPQAYHIRHLAPSTNIPWPQLSLRCAELPPKNIPFAVIEPSDEAPHTCSQWLIDHGWQCPFVFREDDDVFWTEAEHYEEPTTPKPWLLFKPCPFLMQHMEWIEKETQQHRCLDIGCGSGRDVAWLLSRPPLWKVYALDSLKGAVERTHTLTKNMGVHDRLIQCRQAKVMADGGWKTFDENTSPTEQQQQQGKEKGDKIKDSKAKRFSPGIPSNEFFENKLGCSQFDLILTIRFLVRPLLSQLPKLLAVGGYLVISHFVEDGIHTYDQPRKDHRLQLGELAALYGSMKNVQVVTDVLEQIEDGRPINSVIIKKIAP</sequence>
<accession>A0AAD5PDU2</accession>
<dbReference type="SUPFAM" id="SSF52821">
    <property type="entry name" value="Rhodanese/Cell cycle control phosphatase"/>
    <property type="match status" value="1"/>
</dbReference>
<dbReference type="Gene3D" id="3.40.50.150">
    <property type="entry name" value="Vaccinia Virus protein VP39"/>
    <property type="match status" value="1"/>
</dbReference>
<evidence type="ECO:0000256" key="1">
    <source>
        <dbReference type="SAM" id="MobiDB-lite"/>
    </source>
</evidence>
<evidence type="ECO:0008006" key="4">
    <source>
        <dbReference type="Google" id="ProtNLM"/>
    </source>
</evidence>
<name>A0AAD5PDU2_9FUNG</name>
<feature type="compositionally biased region" description="Basic and acidic residues" evidence="1">
    <location>
        <begin position="214"/>
        <end position="226"/>
    </location>
</feature>
<evidence type="ECO:0000313" key="3">
    <source>
        <dbReference type="Proteomes" id="UP001209540"/>
    </source>
</evidence>
<dbReference type="EMBL" id="JAIXMP010000014">
    <property type="protein sequence ID" value="KAI9262144.1"/>
    <property type="molecule type" value="Genomic_DNA"/>
</dbReference>
<dbReference type="InterPro" id="IPR029063">
    <property type="entry name" value="SAM-dependent_MTases_sf"/>
</dbReference>
<reference evidence="2" key="1">
    <citation type="journal article" date="2022" name="IScience">
        <title>Evolution of zygomycete secretomes and the origins of terrestrial fungal ecologies.</title>
        <authorList>
            <person name="Chang Y."/>
            <person name="Wang Y."/>
            <person name="Mondo S."/>
            <person name="Ahrendt S."/>
            <person name="Andreopoulos W."/>
            <person name="Barry K."/>
            <person name="Beard J."/>
            <person name="Benny G.L."/>
            <person name="Blankenship S."/>
            <person name="Bonito G."/>
            <person name="Cuomo C."/>
            <person name="Desiro A."/>
            <person name="Gervers K.A."/>
            <person name="Hundley H."/>
            <person name="Kuo A."/>
            <person name="LaButti K."/>
            <person name="Lang B.F."/>
            <person name="Lipzen A."/>
            <person name="O'Donnell K."/>
            <person name="Pangilinan J."/>
            <person name="Reynolds N."/>
            <person name="Sandor L."/>
            <person name="Smith M.E."/>
            <person name="Tsang A."/>
            <person name="Grigoriev I.V."/>
            <person name="Stajich J.E."/>
            <person name="Spatafora J.W."/>
        </authorList>
    </citation>
    <scope>NUCLEOTIDE SEQUENCE</scope>
    <source>
        <strain evidence="2">RSA 2281</strain>
    </source>
</reference>
<reference evidence="2" key="2">
    <citation type="submission" date="2023-02" db="EMBL/GenBank/DDBJ databases">
        <authorList>
            <consortium name="DOE Joint Genome Institute"/>
            <person name="Mondo S.J."/>
            <person name="Chang Y."/>
            <person name="Wang Y."/>
            <person name="Ahrendt S."/>
            <person name="Andreopoulos W."/>
            <person name="Barry K."/>
            <person name="Beard J."/>
            <person name="Benny G.L."/>
            <person name="Blankenship S."/>
            <person name="Bonito G."/>
            <person name="Cuomo C."/>
            <person name="Desiro A."/>
            <person name="Gervers K.A."/>
            <person name="Hundley H."/>
            <person name="Kuo A."/>
            <person name="LaButti K."/>
            <person name="Lang B.F."/>
            <person name="Lipzen A."/>
            <person name="O'Donnell K."/>
            <person name="Pangilinan J."/>
            <person name="Reynolds N."/>
            <person name="Sandor L."/>
            <person name="Smith M.W."/>
            <person name="Tsang A."/>
            <person name="Grigoriev I.V."/>
            <person name="Stajich J.E."/>
            <person name="Spatafora J.W."/>
        </authorList>
    </citation>
    <scope>NUCLEOTIDE SEQUENCE</scope>
    <source>
        <strain evidence="2">RSA 2281</strain>
    </source>
</reference>